<dbReference type="EMBL" id="CP042469">
    <property type="protein sequence ID" value="QOX65525.1"/>
    <property type="molecule type" value="Genomic_DNA"/>
</dbReference>
<dbReference type="Proteomes" id="UP000594014">
    <property type="component" value="Chromosome"/>
</dbReference>
<keyword evidence="2" id="KW-1185">Reference proteome</keyword>
<gene>
    <name evidence="1" type="ORF">FRZ06_20245</name>
</gene>
<name>A0ACD1AGL4_9FIRM</name>
<proteinExistence type="predicted"/>
<organism evidence="1 2">
    <name type="scientific">Anoxybacterium hadale</name>
    <dbReference type="NCBI Taxonomy" id="3408580"/>
    <lineage>
        <taxon>Bacteria</taxon>
        <taxon>Bacillati</taxon>
        <taxon>Bacillota</taxon>
        <taxon>Clostridia</taxon>
        <taxon>Peptostreptococcales</taxon>
        <taxon>Anaerovoracaceae</taxon>
        <taxon>Anoxybacterium</taxon>
    </lineage>
</organism>
<evidence type="ECO:0000313" key="2">
    <source>
        <dbReference type="Proteomes" id="UP000594014"/>
    </source>
</evidence>
<sequence length="463" mass="50878">MGKRTAVYEIIGGNTMQKNLRLTILVLSLLSVLLFVLIVGPEINGTIEAANGNGNSLKSEGKQGDAGSSQSAVSSGTQGEGAAAGGSAELPPNHVDSSKEPTDSAIDKDEGLKDVTDEILEPDVTFELKYDQYPLTYLYLAVLNNGAKIRSGPGGAEPVIRTAGQNEKLNYLETITNDGLWYHVTWNDKDQQKFGFVSADAVTKRVFQFNKMDLAVQKAEKAFAAGPLTYINNYHNLKGNAPKYKGKDQDNGGNRRSQSAPGYPNPADLSEFSYLGDGTLVRILSTGSEYTRVAQVKDEKVFFVPNQYVAMPAAVYQIGKAIIIDRENQNEAVFEKIGDQWRVISYTLATTGKVGTYHQPTPLGYYYAMEKRERFYYYEDGTTKIQGYAPYAVRFAGGAYVHGVPVNYKFASDGSRIDPGKIEYSKTLGTVPLSHKCVRNYTSHAKFLYDWYTPGNTIVIVIE</sequence>
<accession>A0ACD1AGL4</accession>
<evidence type="ECO:0000313" key="1">
    <source>
        <dbReference type="EMBL" id="QOX65525.1"/>
    </source>
</evidence>
<reference evidence="1" key="1">
    <citation type="submission" date="2019-08" db="EMBL/GenBank/DDBJ databases">
        <title>Genome sequence of Clostridiales bacterium MT110.</title>
        <authorList>
            <person name="Cao J."/>
        </authorList>
    </citation>
    <scope>NUCLEOTIDE SEQUENCE</scope>
    <source>
        <strain evidence="1">MT110</strain>
    </source>
</reference>
<protein>
    <submittedName>
        <fullName evidence="1">L,D-transpeptidase family protein</fullName>
    </submittedName>
</protein>